<proteinExistence type="predicted"/>
<comment type="caution">
    <text evidence="1">The sequence shown here is derived from an EMBL/GenBank/DDBJ whole genome shotgun (WGS) entry which is preliminary data.</text>
</comment>
<reference evidence="1 2" key="1">
    <citation type="submission" date="2020-05" db="EMBL/GenBank/DDBJ databases">
        <title>MicrobeNet Type strains.</title>
        <authorList>
            <person name="Nicholson A.C."/>
        </authorList>
    </citation>
    <scope>NUCLEOTIDE SEQUENCE [LARGE SCALE GENOMIC DNA]</scope>
    <source>
        <strain evidence="1 2">JCM 3224</strain>
    </source>
</reference>
<name>A0A849CAG4_9NOCA</name>
<keyword evidence="2" id="KW-1185">Reference proteome</keyword>
<accession>A0A849CAG4</accession>
<sequence>MFETLKVGIWACVDDECPIRLLLHPEDDAATLVFGGPDGFELFLSEAALRNLLQVGTDGLSRLTTRH</sequence>
<dbReference type="Proteomes" id="UP000586827">
    <property type="component" value="Unassembled WGS sequence"/>
</dbReference>
<organism evidence="1 2">
    <name type="scientific">Nocardia uniformis</name>
    <dbReference type="NCBI Taxonomy" id="53432"/>
    <lineage>
        <taxon>Bacteria</taxon>
        <taxon>Bacillati</taxon>
        <taxon>Actinomycetota</taxon>
        <taxon>Actinomycetes</taxon>
        <taxon>Mycobacteriales</taxon>
        <taxon>Nocardiaceae</taxon>
        <taxon>Nocardia</taxon>
    </lineage>
</organism>
<evidence type="ECO:0000313" key="1">
    <source>
        <dbReference type="EMBL" id="NNH71879.1"/>
    </source>
</evidence>
<dbReference type="RefSeq" id="WP_067519390.1">
    <property type="nucleotide sequence ID" value="NZ_JABELX010000006.1"/>
</dbReference>
<dbReference type="EMBL" id="JABELX010000006">
    <property type="protein sequence ID" value="NNH71879.1"/>
    <property type="molecule type" value="Genomic_DNA"/>
</dbReference>
<gene>
    <name evidence="1" type="ORF">HLB23_18790</name>
</gene>
<evidence type="ECO:0000313" key="2">
    <source>
        <dbReference type="Proteomes" id="UP000586827"/>
    </source>
</evidence>
<protein>
    <submittedName>
        <fullName evidence="1">Uncharacterized protein</fullName>
    </submittedName>
</protein>
<dbReference type="AlphaFoldDB" id="A0A849CAG4"/>